<name>A0AAN8PJT3_POLSC</name>
<organism evidence="1 2">
    <name type="scientific">Polyplax serrata</name>
    <name type="common">Common mouse louse</name>
    <dbReference type="NCBI Taxonomy" id="468196"/>
    <lineage>
        <taxon>Eukaryota</taxon>
        <taxon>Metazoa</taxon>
        <taxon>Ecdysozoa</taxon>
        <taxon>Arthropoda</taxon>
        <taxon>Hexapoda</taxon>
        <taxon>Insecta</taxon>
        <taxon>Pterygota</taxon>
        <taxon>Neoptera</taxon>
        <taxon>Paraneoptera</taxon>
        <taxon>Psocodea</taxon>
        <taxon>Troctomorpha</taxon>
        <taxon>Phthiraptera</taxon>
        <taxon>Anoplura</taxon>
        <taxon>Polyplacidae</taxon>
        <taxon>Polyplax</taxon>
    </lineage>
</organism>
<sequence>MQEESSECLVVTHTTLQRNRTLPNDSFSLFWVSLQHARELTKMVFRRRVQYEKLHGIPEQSGNLQIVEMIHVHPLCFMSVAIRPPTTTPSDIQTQELL</sequence>
<evidence type="ECO:0000313" key="2">
    <source>
        <dbReference type="Proteomes" id="UP001372834"/>
    </source>
</evidence>
<proteinExistence type="predicted"/>
<dbReference type="Proteomes" id="UP001372834">
    <property type="component" value="Unassembled WGS sequence"/>
</dbReference>
<dbReference type="EMBL" id="JAWJWE010000037">
    <property type="protein sequence ID" value="KAK6625380.1"/>
    <property type="molecule type" value="Genomic_DNA"/>
</dbReference>
<protein>
    <submittedName>
        <fullName evidence="1">Uncharacterized protein</fullName>
    </submittedName>
</protein>
<gene>
    <name evidence="1" type="ORF">RUM43_005677</name>
</gene>
<evidence type="ECO:0000313" key="1">
    <source>
        <dbReference type="EMBL" id="KAK6625380.1"/>
    </source>
</evidence>
<reference evidence="1 2" key="1">
    <citation type="submission" date="2023-10" db="EMBL/GenBank/DDBJ databases">
        <title>Genomes of two closely related lineages of the louse Polyplax serrata with different host specificities.</title>
        <authorList>
            <person name="Martinu J."/>
            <person name="Tarabai H."/>
            <person name="Stefka J."/>
            <person name="Hypsa V."/>
        </authorList>
    </citation>
    <scope>NUCLEOTIDE SEQUENCE [LARGE SCALE GENOMIC DNA]</scope>
    <source>
        <strain evidence="1">HR10_N</strain>
    </source>
</reference>
<comment type="caution">
    <text evidence="1">The sequence shown here is derived from an EMBL/GenBank/DDBJ whole genome shotgun (WGS) entry which is preliminary data.</text>
</comment>
<dbReference type="AlphaFoldDB" id="A0AAN8PJT3"/>
<accession>A0AAN8PJT3</accession>